<evidence type="ECO:0000313" key="2">
    <source>
        <dbReference type="EMBL" id="CAL1295139.1"/>
    </source>
</evidence>
<dbReference type="Proteomes" id="UP001497382">
    <property type="component" value="Unassembled WGS sequence"/>
</dbReference>
<evidence type="ECO:0000313" key="3">
    <source>
        <dbReference type="Proteomes" id="UP001497382"/>
    </source>
</evidence>
<organism evidence="2 3">
    <name type="scientific">Larinioides sclopetarius</name>
    <dbReference type="NCBI Taxonomy" id="280406"/>
    <lineage>
        <taxon>Eukaryota</taxon>
        <taxon>Metazoa</taxon>
        <taxon>Ecdysozoa</taxon>
        <taxon>Arthropoda</taxon>
        <taxon>Chelicerata</taxon>
        <taxon>Arachnida</taxon>
        <taxon>Araneae</taxon>
        <taxon>Araneomorphae</taxon>
        <taxon>Entelegynae</taxon>
        <taxon>Araneoidea</taxon>
        <taxon>Araneidae</taxon>
        <taxon>Larinioides</taxon>
    </lineage>
</organism>
<feature type="region of interest" description="Disordered" evidence="1">
    <location>
        <begin position="1"/>
        <end position="32"/>
    </location>
</feature>
<feature type="non-terminal residue" evidence="2">
    <location>
        <position position="90"/>
    </location>
</feature>
<dbReference type="EMBL" id="CAXIEN010000364">
    <property type="protein sequence ID" value="CAL1295139.1"/>
    <property type="molecule type" value="Genomic_DNA"/>
</dbReference>
<comment type="caution">
    <text evidence="2">The sequence shown here is derived from an EMBL/GenBank/DDBJ whole genome shotgun (WGS) entry which is preliminary data.</text>
</comment>
<dbReference type="AlphaFoldDB" id="A0AAV2BHL5"/>
<accession>A0AAV2BHL5</accession>
<evidence type="ECO:0000256" key="1">
    <source>
        <dbReference type="SAM" id="MobiDB-lite"/>
    </source>
</evidence>
<reference evidence="2 3" key="1">
    <citation type="submission" date="2024-04" db="EMBL/GenBank/DDBJ databases">
        <authorList>
            <person name="Rising A."/>
            <person name="Reimegard J."/>
            <person name="Sonavane S."/>
            <person name="Akerstrom W."/>
            <person name="Nylinder S."/>
            <person name="Hedman E."/>
            <person name="Kallberg Y."/>
        </authorList>
    </citation>
    <scope>NUCLEOTIDE SEQUENCE [LARGE SCALE GENOMIC DNA]</scope>
</reference>
<protein>
    <submittedName>
        <fullName evidence="2">Uncharacterized protein</fullName>
    </submittedName>
</protein>
<proteinExistence type="predicted"/>
<keyword evidence="3" id="KW-1185">Reference proteome</keyword>
<sequence length="90" mass="9418">MVSASDSGSQAAKSSECRSLSRGPPQAESTSICCCCSSSSRCGMGSSQTPQSSSVPCLCCSSREGRNRHSSGIFPRFFSRNRAKSIAATR</sequence>
<feature type="compositionally biased region" description="Polar residues" evidence="1">
    <location>
        <begin position="1"/>
        <end position="13"/>
    </location>
</feature>
<name>A0AAV2BHL5_9ARAC</name>
<gene>
    <name evidence="2" type="ORF">LARSCL_LOCUS19113</name>
</gene>